<evidence type="ECO:0000256" key="1">
    <source>
        <dbReference type="SAM" id="Phobius"/>
    </source>
</evidence>
<accession>A0A4Q9FH73</accession>
<comment type="caution">
    <text evidence="2">The sequence shown here is derived from an EMBL/GenBank/DDBJ whole genome shotgun (WGS) entry which is preliminary data.</text>
</comment>
<dbReference type="InterPro" id="IPR022134">
    <property type="entry name" value="DUF3667"/>
</dbReference>
<feature type="transmembrane region" description="Helical" evidence="1">
    <location>
        <begin position="75"/>
        <end position="96"/>
    </location>
</feature>
<feature type="transmembrane region" description="Helical" evidence="1">
    <location>
        <begin position="133"/>
        <end position="151"/>
    </location>
</feature>
<name>A0A4Q9FH73_9FLAO</name>
<dbReference type="OrthoDB" id="1143019at2"/>
<keyword evidence="1" id="KW-0472">Membrane</keyword>
<organism evidence="2 3">
    <name type="scientific">Hyunsoonleella flava</name>
    <dbReference type="NCBI Taxonomy" id="2527939"/>
    <lineage>
        <taxon>Bacteria</taxon>
        <taxon>Pseudomonadati</taxon>
        <taxon>Bacteroidota</taxon>
        <taxon>Flavobacteriia</taxon>
        <taxon>Flavobacteriales</taxon>
        <taxon>Flavobacteriaceae</taxon>
    </lineage>
</organism>
<dbReference type="EMBL" id="SIRT01000014">
    <property type="protein sequence ID" value="TBN00437.1"/>
    <property type="molecule type" value="Genomic_DNA"/>
</dbReference>
<reference evidence="2 3" key="1">
    <citation type="submission" date="2019-02" db="EMBL/GenBank/DDBJ databases">
        <title>Hyunsoonleella sp., isolated from marine sediment.</title>
        <authorList>
            <person name="Liu B.-T."/>
        </authorList>
    </citation>
    <scope>NUCLEOTIDE SEQUENCE [LARGE SCALE GENOMIC DNA]</scope>
    <source>
        <strain evidence="2 3">T58</strain>
    </source>
</reference>
<keyword evidence="1" id="KW-0812">Transmembrane</keyword>
<dbReference type="AlphaFoldDB" id="A0A4Q9FH73"/>
<sequence>MNCKNCNSTLRTDYSYCPDCGGKVVRQRITNKSLIYDFLERYFNLDNTFITTIKHMLVKPENVCGGYINGLRKKYLNPVSMLAITLTLSGLTLFLMKKIAWESIDFGSISYAQTSAGGEGTKKIMASTMEYSSLLYLAYIPVLAFAGLIFFNKKNYNFAEHMIIAIYGITAFSIVSSVYSVITLMINPQFYIDYALLYSLIMILFCAYVAYRNSKDSVKSLFWRVPLYFVFFLMGYMGLSILTMILLFLTGEVSVQDFMPKK</sequence>
<evidence type="ECO:0000313" key="2">
    <source>
        <dbReference type="EMBL" id="TBN00437.1"/>
    </source>
</evidence>
<dbReference type="Proteomes" id="UP000291142">
    <property type="component" value="Unassembled WGS sequence"/>
</dbReference>
<feature type="transmembrane region" description="Helical" evidence="1">
    <location>
        <begin position="192"/>
        <end position="211"/>
    </location>
</feature>
<dbReference type="Pfam" id="PF12412">
    <property type="entry name" value="DUF3667"/>
    <property type="match status" value="1"/>
</dbReference>
<feature type="transmembrane region" description="Helical" evidence="1">
    <location>
        <begin position="163"/>
        <end position="186"/>
    </location>
</feature>
<proteinExistence type="predicted"/>
<keyword evidence="1" id="KW-1133">Transmembrane helix</keyword>
<evidence type="ECO:0000313" key="3">
    <source>
        <dbReference type="Proteomes" id="UP000291142"/>
    </source>
</evidence>
<dbReference type="RefSeq" id="WP_130965247.1">
    <property type="nucleotide sequence ID" value="NZ_SIRT01000014.1"/>
</dbReference>
<feature type="transmembrane region" description="Helical" evidence="1">
    <location>
        <begin position="223"/>
        <end position="249"/>
    </location>
</feature>
<protein>
    <submittedName>
        <fullName evidence="2">DUF3667 domain-containing protein</fullName>
    </submittedName>
</protein>
<gene>
    <name evidence="2" type="ORF">EYD45_14310</name>
</gene>
<keyword evidence="3" id="KW-1185">Reference proteome</keyword>